<name>A0A1H9VIS9_9BACI</name>
<dbReference type="AlphaFoldDB" id="A0A1H9VIS9"/>
<keyword evidence="2" id="KW-0732">Signal</keyword>
<dbReference type="OrthoDB" id="9841103at2"/>
<evidence type="ECO:0000256" key="1">
    <source>
        <dbReference type="SAM" id="MobiDB-lite"/>
    </source>
</evidence>
<evidence type="ECO:0000313" key="3">
    <source>
        <dbReference type="EMBL" id="SES21444.1"/>
    </source>
</evidence>
<dbReference type="STRING" id="531814.SAMN04487944_1249"/>
<feature type="compositionally biased region" description="Polar residues" evidence="1">
    <location>
        <begin position="31"/>
        <end position="53"/>
    </location>
</feature>
<feature type="chain" id="PRO_5039243907" evidence="2">
    <location>
        <begin position="19"/>
        <end position="180"/>
    </location>
</feature>
<gene>
    <name evidence="3" type="ORF">SAMN04487944_1249</name>
</gene>
<proteinExistence type="predicted"/>
<dbReference type="EMBL" id="FOGL01000024">
    <property type="protein sequence ID" value="SES21444.1"/>
    <property type="molecule type" value="Genomic_DNA"/>
</dbReference>
<evidence type="ECO:0000313" key="4">
    <source>
        <dbReference type="Proteomes" id="UP000199687"/>
    </source>
</evidence>
<protein>
    <submittedName>
        <fullName evidence="3">Uncharacterized protein</fullName>
    </submittedName>
</protein>
<dbReference type="Proteomes" id="UP000199687">
    <property type="component" value="Unassembled WGS sequence"/>
</dbReference>
<dbReference type="RefSeq" id="WP_089743810.1">
    <property type="nucleotide sequence ID" value="NZ_FOGL01000024.1"/>
</dbReference>
<keyword evidence="4" id="KW-1185">Reference proteome</keyword>
<feature type="signal peptide" evidence="2">
    <location>
        <begin position="1"/>
        <end position="18"/>
    </location>
</feature>
<organism evidence="3 4">
    <name type="scientific">Gracilibacillus ureilyticus</name>
    <dbReference type="NCBI Taxonomy" id="531814"/>
    <lineage>
        <taxon>Bacteria</taxon>
        <taxon>Bacillati</taxon>
        <taxon>Bacillota</taxon>
        <taxon>Bacilli</taxon>
        <taxon>Bacillales</taxon>
        <taxon>Bacillaceae</taxon>
        <taxon>Gracilibacillus</taxon>
    </lineage>
</organism>
<dbReference type="PROSITE" id="PS51257">
    <property type="entry name" value="PROKAR_LIPOPROTEIN"/>
    <property type="match status" value="1"/>
</dbReference>
<feature type="region of interest" description="Disordered" evidence="1">
    <location>
        <begin position="27"/>
        <end position="64"/>
    </location>
</feature>
<sequence>MLHRKKLLYILLIFFLLAACQEEEPSDESIGESTNQNSVNEKKVSTISDSENANLVDEEDNDLKEEDVDPLADLLERAPEEPATLDEIIAYPVGPLAGNGERTGTDPILEIEEKAAFVKEVLPPIEEEEEEEYIDQWWRAFRYIFSEEYPDPRQILEKINFTHFGNAKLEDEMLGSEFSI</sequence>
<evidence type="ECO:0000256" key="2">
    <source>
        <dbReference type="SAM" id="SignalP"/>
    </source>
</evidence>
<accession>A0A1H9VIS9</accession>
<reference evidence="3 4" key="1">
    <citation type="submission" date="2016-10" db="EMBL/GenBank/DDBJ databases">
        <authorList>
            <person name="de Groot N.N."/>
        </authorList>
    </citation>
    <scope>NUCLEOTIDE SEQUENCE [LARGE SCALE GENOMIC DNA]</scope>
    <source>
        <strain evidence="3 4">CGMCC 1.7727</strain>
    </source>
</reference>